<keyword evidence="1" id="KW-0472">Membrane</keyword>
<dbReference type="EMBL" id="CP136339">
    <property type="protein sequence ID" value="WOA52514.1"/>
    <property type="molecule type" value="Genomic_DNA"/>
</dbReference>
<proteinExistence type="predicted"/>
<organism evidence="2 3">
    <name type="scientific">Dickeya solani</name>
    <dbReference type="NCBI Taxonomy" id="1089444"/>
    <lineage>
        <taxon>Bacteria</taxon>
        <taxon>Pseudomonadati</taxon>
        <taxon>Pseudomonadota</taxon>
        <taxon>Gammaproteobacteria</taxon>
        <taxon>Enterobacterales</taxon>
        <taxon>Pectobacteriaceae</taxon>
        <taxon>Dickeya</taxon>
    </lineage>
</organism>
<reference evidence="2" key="1">
    <citation type="submission" date="2023-10" db="EMBL/GenBank/DDBJ databases">
        <title>Clonality and diversity in the soft rot Dickeya solani phytopathogen.</title>
        <authorList>
            <person name="Pedron J."/>
            <person name="Van Gijsegem F."/>
            <person name="Portier P."/>
            <person name="Taghouti G."/>
        </authorList>
    </citation>
    <scope>NUCLEOTIDE SEQUENCE</scope>
    <source>
        <strain evidence="2">CFBP5647</strain>
    </source>
</reference>
<sequence>MKARQKQKRRVRRVATVTAADSAALSNISKRLDALQTPAPAIDGLADISAQLTRIEHRMDTIESAAVRRGAIAGGVAGGVAGGLITIAILLIRARLEL</sequence>
<dbReference type="RefSeq" id="WP_316392914.1">
    <property type="nucleotide sequence ID" value="NZ_CP136339.1"/>
</dbReference>
<gene>
    <name evidence="2" type="ORF">RXA29_22090</name>
</gene>
<dbReference type="Proteomes" id="UP001304423">
    <property type="component" value="Chromosome"/>
</dbReference>
<evidence type="ECO:0000313" key="3">
    <source>
        <dbReference type="Proteomes" id="UP001304423"/>
    </source>
</evidence>
<keyword evidence="1" id="KW-1133">Transmembrane helix</keyword>
<name>A0AAX4F0B2_9GAMM</name>
<feature type="transmembrane region" description="Helical" evidence="1">
    <location>
        <begin position="71"/>
        <end position="92"/>
    </location>
</feature>
<dbReference type="AlphaFoldDB" id="A0AAX4F0B2"/>
<protein>
    <submittedName>
        <fullName evidence="2">Uncharacterized protein</fullName>
    </submittedName>
</protein>
<evidence type="ECO:0000256" key="1">
    <source>
        <dbReference type="SAM" id="Phobius"/>
    </source>
</evidence>
<evidence type="ECO:0000313" key="2">
    <source>
        <dbReference type="EMBL" id="WOA52514.1"/>
    </source>
</evidence>
<accession>A0AAX4F0B2</accession>
<keyword evidence="1" id="KW-0812">Transmembrane</keyword>